<keyword evidence="10" id="KW-1185">Reference proteome</keyword>
<feature type="transmembrane region" description="Helical" evidence="7">
    <location>
        <begin position="49"/>
        <end position="68"/>
    </location>
</feature>
<dbReference type="InterPro" id="IPR036259">
    <property type="entry name" value="MFS_trans_sf"/>
</dbReference>
<evidence type="ECO:0000313" key="9">
    <source>
        <dbReference type="EMBL" id="KGQ70847.1"/>
    </source>
</evidence>
<feature type="transmembrane region" description="Helical" evidence="7">
    <location>
        <begin position="215"/>
        <end position="236"/>
    </location>
</feature>
<dbReference type="GO" id="GO:0015212">
    <property type="term" value="F:cytidine transmembrane transporter activity"/>
    <property type="evidence" value="ECO:0007669"/>
    <property type="project" value="TreeGrafter"/>
</dbReference>
<name>A0A0A3ASV9_9PAST</name>
<evidence type="ECO:0000256" key="5">
    <source>
        <dbReference type="ARBA" id="ARBA00022989"/>
    </source>
</evidence>
<dbReference type="InterPro" id="IPR020846">
    <property type="entry name" value="MFS_dom"/>
</dbReference>
<feature type="transmembrane region" description="Helical" evidence="7">
    <location>
        <begin position="164"/>
        <end position="182"/>
    </location>
</feature>
<accession>A0A0A3ASV9</accession>
<dbReference type="GO" id="GO:0005886">
    <property type="term" value="C:plasma membrane"/>
    <property type="evidence" value="ECO:0007669"/>
    <property type="project" value="UniProtKB-SubCell"/>
</dbReference>
<dbReference type="PANTHER" id="PTHR23522">
    <property type="entry name" value="BLL5896 PROTEIN"/>
    <property type="match status" value="1"/>
</dbReference>
<feature type="transmembrane region" description="Helical" evidence="7">
    <location>
        <begin position="277"/>
        <end position="297"/>
    </location>
</feature>
<keyword evidence="4 7" id="KW-0812">Transmembrane</keyword>
<feature type="transmembrane region" description="Helical" evidence="7">
    <location>
        <begin position="303"/>
        <end position="327"/>
    </location>
</feature>
<evidence type="ECO:0000256" key="4">
    <source>
        <dbReference type="ARBA" id="ARBA00022692"/>
    </source>
</evidence>
<dbReference type="EMBL" id="JSUM01000005">
    <property type="protein sequence ID" value="KGQ70847.1"/>
    <property type="molecule type" value="Genomic_DNA"/>
</dbReference>
<feature type="transmembrane region" description="Helical" evidence="7">
    <location>
        <begin position="339"/>
        <end position="360"/>
    </location>
</feature>
<feature type="transmembrane region" description="Helical" evidence="7">
    <location>
        <begin position="139"/>
        <end position="158"/>
    </location>
</feature>
<dbReference type="RefSeq" id="WP_034613809.1">
    <property type="nucleotide sequence ID" value="NZ_JSUM01000005.1"/>
</dbReference>
<dbReference type="Proteomes" id="UP000030380">
    <property type="component" value="Unassembled WGS sequence"/>
</dbReference>
<dbReference type="SUPFAM" id="SSF103473">
    <property type="entry name" value="MFS general substrate transporter"/>
    <property type="match status" value="1"/>
</dbReference>
<feature type="transmembrane region" description="Helical" evidence="7">
    <location>
        <begin position="248"/>
        <end position="270"/>
    </location>
</feature>
<dbReference type="AlphaFoldDB" id="A0A0A3ASV9"/>
<evidence type="ECO:0000256" key="2">
    <source>
        <dbReference type="ARBA" id="ARBA00022448"/>
    </source>
</evidence>
<evidence type="ECO:0000256" key="1">
    <source>
        <dbReference type="ARBA" id="ARBA00004651"/>
    </source>
</evidence>
<dbReference type="OrthoDB" id="9783013at2"/>
<comment type="subcellular location">
    <subcellularLocation>
        <location evidence="1">Cell membrane</location>
        <topology evidence="1">Multi-pass membrane protein</topology>
    </subcellularLocation>
</comment>
<evidence type="ECO:0000256" key="3">
    <source>
        <dbReference type="ARBA" id="ARBA00022475"/>
    </source>
</evidence>
<dbReference type="STRING" id="505317.OA57_03850"/>
<keyword evidence="2" id="KW-0813">Transport</keyword>
<feature type="transmembrane region" description="Helical" evidence="7">
    <location>
        <begin position="380"/>
        <end position="402"/>
    </location>
</feature>
<sequence length="408" mass="45416">MNNSVKLPAFIVPRLSLMMFMEFFIWGSWSVTLGIVMTKYDLSTLIGDAFSMGPIASIISPFILGMLVDRFFPSEKVLAILHLIGAAILWFIPDLLVAGQGSALVSALLAYMLCYMPTVALTNNIAFHNLVNSEKSFPIIRVFGTIGWIVAGLFIGQADLSGSPLIFQVAAICSLLLGIYSLTLPNTPAPAKGQPFSMRDLMCVDAFALFKIRHFLIFAICATLISIPLGTYYAYAAPFLDAVGFEKIGSLMSMGQMSEIVFMLLIPFFFKRLGVKYMLLAGMLAWFLRYVLFALGVNEDMRWAIYLGILLHGICYDFFFVVGFIYTDKVANERVRAQAQSLVVLFTYGIGMLLGSQISGGLFNRMFANQAVTEMSIWRTFWWIPAISAVVIAVIFFVFFNYKDKEGE</sequence>
<feature type="transmembrane region" description="Helical" evidence="7">
    <location>
        <begin position="77"/>
        <end position="97"/>
    </location>
</feature>
<reference evidence="9 10" key="1">
    <citation type="submission" date="2014-11" db="EMBL/GenBank/DDBJ databases">
        <title>Draft genome sequence of Chelonobacter oris 1662T, associated with respiratory disease in Hermann's Tortoises.</title>
        <authorList>
            <person name="Kudirkiene E."/>
            <person name="Hansen M.J."/>
            <person name="Bojesen A.M."/>
        </authorList>
    </citation>
    <scope>NUCLEOTIDE SEQUENCE [LARGE SCALE GENOMIC DNA]</scope>
    <source>
        <strain evidence="9 10">1662</strain>
    </source>
</reference>
<dbReference type="PANTHER" id="PTHR23522:SF4">
    <property type="entry name" value="NUCLEOSIDE PERMEASE NUPG-RELATED"/>
    <property type="match status" value="1"/>
</dbReference>
<dbReference type="Pfam" id="PF03825">
    <property type="entry name" value="Nuc_H_symport"/>
    <property type="match status" value="1"/>
</dbReference>
<keyword evidence="6 7" id="KW-0472">Membrane</keyword>
<protein>
    <submittedName>
        <fullName evidence="9">Major facilitator transporter</fullName>
    </submittedName>
</protein>
<feature type="transmembrane region" description="Helical" evidence="7">
    <location>
        <begin position="7"/>
        <end position="29"/>
    </location>
</feature>
<dbReference type="InterPro" id="IPR004740">
    <property type="entry name" value="Nuc_H_symport"/>
</dbReference>
<keyword evidence="3" id="KW-1003">Cell membrane</keyword>
<evidence type="ECO:0000313" key="10">
    <source>
        <dbReference type="Proteomes" id="UP000030380"/>
    </source>
</evidence>
<keyword evidence="5 7" id="KW-1133">Transmembrane helix</keyword>
<feature type="transmembrane region" description="Helical" evidence="7">
    <location>
        <begin position="103"/>
        <end position="127"/>
    </location>
</feature>
<evidence type="ECO:0000259" key="8">
    <source>
        <dbReference type="PROSITE" id="PS50850"/>
    </source>
</evidence>
<comment type="caution">
    <text evidence="9">The sequence shown here is derived from an EMBL/GenBank/DDBJ whole genome shotgun (WGS) entry which is preliminary data.</text>
</comment>
<proteinExistence type="predicted"/>
<evidence type="ECO:0000256" key="7">
    <source>
        <dbReference type="SAM" id="Phobius"/>
    </source>
</evidence>
<dbReference type="GO" id="GO:0015213">
    <property type="term" value="F:uridine transmembrane transporter activity"/>
    <property type="evidence" value="ECO:0007669"/>
    <property type="project" value="TreeGrafter"/>
</dbReference>
<feature type="domain" description="Major facilitator superfamily (MFS) profile" evidence="8">
    <location>
        <begin position="166"/>
        <end position="408"/>
    </location>
</feature>
<dbReference type="Gene3D" id="1.20.1250.20">
    <property type="entry name" value="MFS general substrate transporter like domains"/>
    <property type="match status" value="2"/>
</dbReference>
<gene>
    <name evidence="9" type="ORF">OA57_03850</name>
</gene>
<dbReference type="PROSITE" id="PS50850">
    <property type="entry name" value="MFS"/>
    <property type="match status" value="1"/>
</dbReference>
<evidence type="ECO:0000256" key="6">
    <source>
        <dbReference type="ARBA" id="ARBA00023136"/>
    </source>
</evidence>
<organism evidence="9 10">
    <name type="scientific">Chelonobacter oris</name>
    <dbReference type="NCBI Taxonomy" id="505317"/>
    <lineage>
        <taxon>Bacteria</taxon>
        <taxon>Pseudomonadati</taxon>
        <taxon>Pseudomonadota</taxon>
        <taxon>Gammaproteobacteria</taxon>
        <taxon>Pasteurellales</taxon>
        <taxon>Pasteurellaceae</taxon>
        <taxon>Chelonobacter</taxon>
    </lineage>
</organism>